<dbReference type="SUPFAM" id="SSF53335">
    <property type="entry name" value="S-adenosyl-L-methionine-dependent methyltransferases"/>
    <property type="match status" value="1"/>
</dbReference>
<dbReference type="Gene3D" id="3.40.50.150">
    <property type="entry name" value="Vaccinia Virus protein VP39"/>
    <property type="match status" value="1"/>
</dbReference>
<keyword evidence="2" id="KW-1185">Reference proteome</keyword>
<proteinExistence type="predicted"/>
<organism evidence="1 2">
    <name type="scientific">Actinocorallia longicatena</name>
    <dbReference type="NCBI Taxonomy" id="111803"/>
    <lineage>
        <taxon>Bacteria</taxon>
        <taxon>Bacillati</taxon>
        <taxon>Actinomycetota</taxon>
        <taxon>Actinomycetes</taxon>
        <taxon>Streptosporangiales</taxon>
        <taxon>Thermomonosporaceae</taxon>
        <taxon>Actinocorallia</taxon>
    </lineage>
</organism>
<dbReference type="Proteomes" id="UP001501237">
    <property type="component" value="Unassembled WGS sequence"/>
</dbReference>
<evidence type="ECO:0008006" key="3">
    <source>
        <dbReference type="Google" id="ProtNLM"/>
    </source>
</evidence>
<dbReference type="EMBL" id="BAAAUV010000002">
    <property type="protein sequence ID" value="GAA3198564.1"/>
    <property type="molecule type" value="Genomic_DNA"/>
</dbReference>
<gene>
    <name evidence="1" type="ORF">GCM10010468_10370</name>
</gene>
<accession>A0ABP6Q0E2</accession>
<comment type="caution">
    <text evidence="1">The sequence shown here is derived from an EMBL/GenBank/DDBJ whole genome shotgun (WGS) entry which is preliminary data.</text>
</comment>
<dbReference type="InterPro" id="IPR029063">
    <property type="entry name" value="SAM-dependent_MTases_sf"/>
</dbReference>
<protein>
    <recommendedName>
        <fullName evidence="3">Methyltransferase family protein</fullName>
    </recommendedName>
</protein>
<evidence type="ECO:0000313" key="1">
    <source>
        <dbReference type="EMBL" id="GAA3198564.1"/>
    </source>
</evidence>
<sequence>MKRVLGLVAAGLVLDAVRLRRRALRLNGLVPGELPPEESASAYLLVGRAGLRISDEVRAAAIAHAAGHGLDVLELIPSSLDTARALELVRRLDPAGYRSDRAARGVSGGHAIVVSADLLRRAEVSRWSDLDADELDALSVKLKKYSSTGTDVVVVDALGVRGCPPEQRRAILRRRYHNDLPVQQAAMLTAMAAFGAAALRSPRMGAVALAAAAVHPLIATAGTRLAPRDLARFALLRPVGAPCRVLGTVVAAEAEDPAEEKARAAYLADIERGTDRFFEEPRTDCPWCSSTALTRLLTSRDYQQRKPGVFTVDRCASCGHVFQNPRLNLDGLDFYYRDYYDGLGEPEVERGFRLSGGHYRQRAEMLRGHTTPRSWLDVGGGHGHFCNAARDSWPETTFDVLDMNGTSIAEAERQGWVDTAHHGLFPELASGLTGRYDVVSMHHYLEHTLDPALELDAAAAVLPPGGHLLIEVPDPESPFARAVGRWWHNWFQPQHLHFVPLNNLTEALEARGFTILEVHRGPAHQQLDLLMVVLLMLNRVLPSPRSPWRTPRHPRLAWTARIAGYLAAAPLIAAATAADHALHPLIRRYGGANTYRVLARKA</sequence>
<evidence type="ECO:0000313" key="2">
    <source>
        <dbReference type="Proteomes" id="UP001501237"/>
    </source>
</evidence>
<name>A0ABP6Q0E2_9ACTN</name>
<dbReference type="Pfam" id="PF13489">
    <property type="entry name" value="Methyltransf_23"/>
    <property type="match status" value="1"/>
</dbReference>
<reference evidence="2" key="1">
    <citation type="journal article" date="2019" name="Int. J. Syst. Evol. Microbiol.">
        <title>The Global Catalogue of Microorganisms (GCM) 10K type strain sequencing project: providing services to taxonomists for standard genome sequencing and annotation.</title>
        <authorList>
            <consortium name="The Broad Institute Genomics Platform"/>
            <consortium name="The Broad Institute Genome Sequencing Center for Infectious Disease"/>
            <person name="Wu L."/>
            <person name="Ma J."/>
        </authorList>
    </citation>
    <scope>NUCLEOTIDE SEQUENCE [LARGE SCALE GENOMIC DNA]</scope>
    <source>
        <strain evidence="2">JCM 9377</strain>
    </source>
</reference>
<dbReference type="RefSeq" id="WP_344822683.1">
    <property type="nucleotide sequence ID" value="NZ_BAAAUV010000002.1"/>
</dbReference>